<dbReference type="EMBL" id="LIXZ01000018">
    <property type="protein sequence ID" value="KPL58197.1"/>
    <property type="molecule type" value="Genomic_DNA"/>
</dbReference>
<keyword evidence="5" id="KW-1015">Disulfide bond</keyword>
<protein>
    <submittedName>
        <fullName evidence="7">(2Fe-2S)-binding protein</fullName>
    </submittedName>
</protein>
<dbReference type="GO" id="GO:0016705">
    <property type="term" value="F:oxidoreductase activity, acting on paired donors, with incorporation or reduction of molecular oxygen"/>
    <property type="evidence" value="ECO:0007669"/>
    <property type="project" value="UniProtKB-ARBA"/>
</dbReference>
<dbReference type="InterPro" id="IPR005805">
    <property type="entry name" value="Rieske_Fe-S_prot_C"/>
</dbReference>
<evidence type="ECO:0000256" key="1">
    <source>
        <dbReference type="ARBA" id="ARBA00022714"/>
    </source>
</evidence>
<dbReference type="Gene3D" id="3.30.9.10">
    <property type="entry name" value="D-Amino Acid Oxidase, subunit A, domain 2"/>
    <property type="match status" value="1"/>
</dbReference>
<dbReference type="Gene3D" id="2.102.10.10">
    <property type="entry name" value="Rieske [2Fe-2S] iron-sulphur domain"/>
    <property type="match status" value="1"/>
</dbReference>
<dbReference type="InterPro" id="IPR006076">
    <property type="entry name" value="FAD-dep_OxRdtase"/>
</dbReference>
<dbReference type="AlphaFoldDB" id="A0A0P6WPG1"/>
<dbReference type="InterPro" id="IPR017941">
    <property type="entry name" value="Rieske_2Fe-2S"/>
</dbReference>
<organism evidence="7 8">
    <name type="scientific">Rossellomorea vietnamensis</name>
    <dbReference type="NCBI Taxonomy" id="218284"/>
    <lineage>
        <taxon>Bacteria</taxon>
        <taxon>Bacillati</taxon>
        <taxon>Bacillota</taxon>
        <taxon>Bacilli</taxon>
        <taxon>Bacillales</taxon>
        <taxon>Bacillaceae</taxon>
        <taxon>Rossellomorea</taxon>
    </lineage>
</organism>
<dbReference type="InterPro" id="IPR038010">
    <property type="entry name" value="YhfW_C"/>
</dbReference>
<dbReference type="GO" id="GO:0016020">
    <property type="term" value="C:membrane"/>
    <property type="evidence" value="ECO:0007669"/>
    <property type="project" value="InterPro"/>
</dbReference>
<dbReference type="SUPFAM" id="SSF51971">
    <property type="entry name" value="Nucleotide-binding domain"/>
    <property type="match status" value="1"/>
</dbReference>
<keyword evidence="1" id="KW-0001">2Fe-2S</keyword>
<dbReference type="Pfam" id="PF00355">
    <property type="entry name" value="Rieske"/>
    <property type="match status" value="1"/>
</dbReference>
<sequence length="518" mass="57883">MDTHKHNAFSNTPEPYWRETTKLPLFKKLDQNLKVDVTVVGGGIAGLTTAYLLAKGGKKVAFIEADHILNGTTGHTTAKITAQHGLIYDELIQHFGEEFARKYYLSQTKAIQFIKDTIMSENIECHFSEEDAYVYATTDQYAEKIEKEYEAYQKLDIAGRLTEDIPLDLDIKKAIMMGKQAQFHPLKYLKALIDSYTGLGGQIYEGTTAKTINEGDSTQVVTADGYHLDSEFVVICSHFPFYDGMGFYFTKLHAERSYILGVKAKKDYPGGMYISAEDPTRSLRYEVDDNGEKLILIGGDKHKTGQGKDTMDHYKALQEFGEEVVGVDEVKYRWSAQDLTTLDKVPYIGKLTEKHPSIFVATGFNKWGMTSGTLAGQILSDQILGNHHIYADVYSPSRFVADPSIKHFFKENLNVAGELIKGKLQIPSKKPEDLEKGEGDVVNLNGRRCGGFRDETGKLHVVDTTCTHLGCETEWNHGDHTWDCPCHGSRFSIDGVVIEGPAKKPLTRFEVTDGGTDL</sequence>
<accession>A0A0P6WPG1</accession>
<dbReference type="Proteomes" id="UP000050398">
    <property type="component" value="Unassembled WGS sequence"/>
</dbReference>
<evidence type="ECO:0000313" key="8">
    <source>
        <dbReference type="Proteomes" id="UP000050398"/>
    </source>
</evidence>
<evidence type="ECO:0000256" key="2">
    <source>
        <dbReference type="ARBA" id="ARBA00022723"/>
    </source>
</evidence>
<keyword evidence="4" id="KW-0411">Iron-sulfur</keyword>
<evidence type="ECO:0000256" key="3">
    <source>
        <dbReference type="ARBA" id="ARBA00023004"/>
    </source>
</evidence>
<keyword evidence="3" id="KW-0408">Iron</keyword>
<dbReference type="Gene3D" id="3.50.50.60">
    <property type="entry name" value="FAD/NAD(P)-binding domain"/>
    <property type="match status" value="1"/>
</dbReference>
<keyword evidence="2" id="KW-0479">Metal-binding</keyword>
<reference evidence="7 8" key="1">
    <citation type="submission" date="2015-08" db="EMBL/GenBank/DDBJ databases">
        <title>Draft Genome Sequence of Bacillus vietnamensis UCD-SED5.</title>
        <authorList>
            <person name="Lee R.D."/>
            <person name="Jospin G."/>
            <person name="Lang J.M."/>
            <person name="Coil D.A."/>
            <person name="Eisen J.A."/>
        </authorList>
    </citation>
    <scope>NUCLEOTIDE SEQUENCE [LARGE SCALE GENOMIC DNA]</scope>
    <source>
        <strain evidence="7 8">UCD-SED5</strain>
    </source>
</reference>
<dbReference type="PROSITE" id="PS51296">
    <property type="entry name" value="RIESKE"/>
    <property type="match status" value="1"/>
</dbReference>
<gene>
    <name evidence="7" type="ORF">AM506_17930</name>
</gene>
<dbReference type="FunFam" id="2.102.10.10:FF:000014">
    <property type="entry name" value="Oxidoreductase, FAD dependent"/>
    <property type="match status" value="1"/>
</dbReference>
<dbReference type="GO" id="GO:0051537">
    <property type="term" value="F:2 iron, 2 sulfur cluster binding"/>
    <property type="evidence" value="ECO:0007669"/>
    <property type="project" value="UniProtKB-KW"/>
</dbReference>
<dbReference type="GO" id="GO:0005737">
    <property type="term" value="C:cytoplasm"/>
    <property type="evidence" value="ECO:0007669"/>
    <property type="project" value="TreeGrafter"/>
</dbReference>
<dbReference type="GO" id="GO:0004497">
    <property type="term" value="F:monooxygenase activity"/>
    <property type="evidence" value="ECO:0007669"/>
    <property type="project" value="UniProtKB-ARBA"/>
</dbReference>
<dbReference type="SUPFAM" id="SSF50022">
    <property type="entry name" value="ISP domain"/>
    <property type="match status" value="1"/>
</dbReference>
<dbReference type="PRINTS" id="PR00162">
    <property type="entry name" value="RIESKE"/>
</dbReference>
<comment type="caution">
    <text evidence="7">The sequence shown here is derived from an EMBL/GenBank/DDBJ whole genome shotgun (WGS) entry which is preliminary data.</text>
</comment>
<dbReference type="InterPro" id="IPR036188">
    <property type="entry name" value="FAD/NAD-bd_sf"/>
</dbReference>
<evidence type="ECO:0000256" key="5">
    <source>
        <dbReference type="ARBA" id="ARBA00023157"/>
    </source>
</evidence>
<proteinExistence type="predicted"/>
<evidence type="ECO:0000313" key="7">
    <source>
        <dbReference type="EMBL" id="KPL58197.1"/>
    </source>
</evidence>
<evidence type="ECO:0000256" key="4">
    <source>
        <dbReference type="ARBA" id="ARBA00023014"/>
    </source>
</evidence>
<dbReference type="PATRIC" id="fig|218284.4.peg.1803"/>
<dbReference type="Pfam" id="PF01266">
    <property type="entry name" value="DAO"/>
    <property type="match status" value="1"/>
</dbReference>
<dbReference type="GO" id="GO:0046872">
    <property type="term" value="F:metal ion binding"/>
    <property type="evidence" value="ECO:0007669"/>
    <property type="project" value="UniProtKB-KW"/>
</dbReference>
<feature type="domain" description="Rieske" evidence="6">
    <location>
        <begin position="426"/>
        <end position="518"/>
    </location>
</feature>
<dbReference type="PANTHER" id="PTHR13847">
    <property type="entry name" value="SARCOSINE DEHYDROGENASE-RELATED"/>
    <property type="match status" value="1"/>
</dbReference>
<dbReference type="OrthoDB" id="9767869at2"/>
<evidence type="ECO:0000259" key="6">
    <source>
        <dbReference type="PROSITE" id="PS51296"/>
    </source>
</evidence>
<dbReference type="InterPro" id="IPR036922">
    <property type="entry name" value="Rieske_2Fe-2S_sf"/>
</dbReference>
<dbReference type="CDD" id="cd03477">
    <property type="entry name" value="Rieske_YhfW_C"/>
    <property type="match status" value="1"/>
</dbReference>
<dbReference type="eggNOG" id="COG0723">
    <property type="taxonomic scope" value="Bacteria"/>
</dbReference>
<dbReference type="RefSeq" id="WP_060673991.1">
    <property type="nucleotide sequence ID" value="NZ_LIXZ01000018.1"/>
</dbReference>
<dbReference type="eggNOG" id="COG0665">
    <property type="taxonomic scope" value="Bacteria"/>
</dbReference>
<name>A0A0P6WPG1_9BACI</name>
<dbReference type="PANTHER" id="PTHR13847:SF274">
    <property type="entry name" value="RIESKE 2FE-2S IRON-SULFUR PROTEIN YHFW-RELATED"/>
    <property type="match status" value="1"/>
</dbReference>